<dbReference type="PROSITE" id="PS50808">
    <property type="entry name" value="ZF_BED"/>
    <property type="match status" value="1"/>
</dbReference>
<dbReference type="OrthoDB" id="1607513at2759"/>
<dbReference type="InterPro" id="IPR008906">
    <property type="entry name" value="HATC_C_dom"/>
</dbReference>
<dbReference type="EMBL" id="QPKB01000003">
    <property type="protein sequence ID" value="RWR81465.1"/>
    <property type="molecule type" value="Genomic_DNA"/>
</dbReference>
<evidence type="ECO:0000313" key="13">
    <source>
        <dbReference type="EMBL" id="RWR81465.1"/>
    </source>
</evidence>
<sequence length="704" mass="80493">MSGSVELGGNSGNEIAEASSTSHRKRKLTSVVWNDFDKYTRDDGRVYAMCRHCKKSLVGGSKSGTTHLRNHLKYCLPYERVNKNQLDVGQLLLQLGDAKKEEIETTGPHLYKFDQELSQHELARMIILHEYPFSIVEHAGFRSFVTSLQPLFRIPSRNTVKSDCMKIFESEKHKLSDLLEKLSSRISLTIDMWTSSSPKKNLAYVCLTAHYIDEEWKLQKRVINFYAIKIPYTGEGIAKRVMEKLFDWNIEMKLSSVVLDNCSTNDVVAQELVSKLAARGLLPVGGAVFHVSCFANILNLTVQDGLHAIHEVVHKIRESIKYIKSTQLRQQKFNEVARQVRAPQKSISLDDPTRWNTTYLMLEVALEFKYAFSDFAEHDSSYKHAPTYEEWENVSIVCNCVKVFYQIIQTFCSMKYPTSSMYFAEVCSIHLFLNEWGKSPNPFLVSIASKMMDKFQKFWDVTRMVLAIAAILDPRLKMKSAEYYYPLIYTSEGETRISEVRNGLKNLYNDYMVRSTQTSLDREYPGNIGSSSGSVSSECGGIRTVCVTSSHSVMFDTRRGFDKFLQETSSDQQKRTDLEIYLDEAVYPVKKGLDENFDILAWWKLSAPKYPIVAMMANDILGVPVSMVAFEAMFCTEGRTLDRYRSCMRPATTESLICAQDWIRNDLKDSLEGHSNLFTMTTTIDLDSEDEESTTLMEDEERSA</sequence>
<evidence type="ECO:0000256" key="7">
    <source>
        <dbReference type="ARBA" id="ARBA00023125"/>
    </source>
</evidence>
<reference evidence="13 14" key="1">
    <citation type="journal article" date="2019" name="Nat. Plants">
        <title>Stout camphor tree genome fills gaps in understanding of flowering plant genome evolution.</title>
        <authorList>
            <person name="Chaw S.M."/>
            <person name="Liu Y.C."/>
            <person name="Wu Y.W."/>
            <person name="Wang H.Y."/>
            <person name="Lin C.I."/>
            <person name="Wu C.S."/>
            <person name="Ke H.M."/>
            <person name="Chang L.Y."/>
            <person name="Hsu C.Y."/>
            <person name="Yang H.T."/>
            <person name="Sudianto E."/>
            <person name="Hsu M.H."/>
            <person name="Wu K.P."/>
            <person name="Wang L.N."/>
            <person name="Leebens-Mack J.H."/>
            <person name="Tsai I.J."/>
        </authorList>
    </citation>
    <scope>NUCLEOTIDE SEQUENCE [LARGE SCALE GENOMIC DNA]</scope>
    <source>
        <strain evidence="14">cv. Chaw 1501</strain>
        <tissue evidence="13">Young leaves</tissue>
    </source>
</reference>
<evidence type="ECO:0000256" key="6">
    <source>
        <dbReference type="ARBA" id="ARBA00023015"/>
    </source>
</evidence>
<evidence type="ECO:0000256" key="5">
    <source>
        <dbReference type="ARBA" id="ARBA00022833"/>
    </source>
</evidence>
<keyword evidence="3" id="KW-0479">Metal-binding</keyword>
<evidence type="ECO:0000256" key="1">
    <source>
        <dbReference type="ARBA" id="ARBA00004123"/>
    </source>
</evidence>
<dbReference type="STRING" id="337451.A0A3S3MD86"/>
<dbReference type="Proteomes" id="UP000283530">
    <property type="component" value="Unassembled WGS sequence"/>
</dbReference>
<dbReference type="AlphaFoldDB" id="A0A3S3MD86"/>
<dbReference type="SUPFAM" id="SSF140996">
    <property type="entry name" value="Hermes dimerisation domain"/>
    <property type="match status" value="1"/>
</dbReference>
<evidence type="ECO:0000259" key="12">
    <source>
        <dbReference type="PROSITE" id="PS50808"/>
    </source>
</evidence>
<keyword evidence="6" id="KW-0805">Transcription regulation</keyword>
<comment type="subunit">
    <text evidence="2">Homodimer.</text>
</comment>
<keyword evidence="4 10" id="KW-0863">Zinc-finger</keyword>
<dbReference type="InterPro" id="IPR036236">
    <property type="entry name" value="Znf_C2H2_sf"/>
</dbReference>
<dbReference type="GO" id="GO:0008270">
    <property type="term" value="F:zinc ion binding"/>
    <property type="evidence" value="ECO:0007669"/>
    <property type="project" value="UniProtKB-KW"/>
</dbReference>
<gene>
    <name evidence="13" type="ORF">CKAN_01015100</name>
</gene>
<organism evidence="13 14">
    <name type="scientific">Cinnamomum micranthum f. kanehirae</name>
    <dbReference type="NCBI Taxonomy" id="337451"/>
    <lineage>
        <taxon>Eukaryota</taxon>
        <taxon>Viridiplantae</taxon>
        <taxon>Streptophyta</taxon>
        <taxon>Embryophyta</taxon>
        <taxon>Tracheophyta</taxon>
        <taxon>Spermatophyta</taxon>
        <taxon>Magnoliopsida</taxon>
        <taxon>Magnoliidae</taxon>
        <taxon>Laurales</taxon>
        <taxon>Lauraceae</taxon>
        <taxon>Cinnamomum</taxon>
    </lineage>
</organism>
<evidence type="ECO:0000256" key="3">
    <source>
        <dbReference type="ARBA" id="ARBA00022723"/>
    </source>
</evidence>
<evidence type="ECO:0000256" key="2">
    <source>
        <dbReference type="ARBA" id="ARBA00011738"/>
    </source>
</evidence>
<comment type="caution">
    <text evidence="13">The sequence shown here is derived from an EMBL/GenBank/DDBJ whole genome shotgun (WGS) entry which is preliminary data.</text>
</comment>
<dbReference type="Pfam" id="PF14372">
    <property type="entry name" value="hAT-like_RNase-H"/>
    <property type="match status" value="1"/>
</dbReference>
<accession>A0A3S3MD86</accession>
<evidence type="ECO:0000313" key="14">
    <source>
        <dbReference type="Proteomes" id="UP000283530"/>
    </source>
</evidence>
<dbReference type="Pfam" id="PF05699">
    <property type="entry name" value="Dimer_Tnp_hAT"/>
    <property type="match status" value="1"/>
</dbReference>
<dbReference type="PANTHER" id="PTHR46481">
    <property type="entry name" value="ZINC FINGER BED DOMAIN-CONTAINING PROTEIN 4"/>
    <property type="match status" value="1"/>
</dbReference>
<name>A0A3S3MD86_9MAGN</name>
<dbReference type="Pfam" id="PF02892">
    <property type="entry name" value="zf-BED"/>
    <property type="match status" value="1"/>
</dbReference>
<dbReference type="InterPro" id="IPR003656">
    <property type="entry name" value="Znf_BED"/>
</dbReference>
<protein>
    <submittedName>
        <fullName evidence="13">Zinc finger BED domain-containing protein RICESLEEPER 1-like protein isoform X1</fullName>
    </submittedName>
</protein>
<dbReference type="GO" id="GO:0005634">
    <property type="term" value="C:nucleus"/>
    <property type="evidence" value="ECO:0007669"/>
    <property type="project" value="UniProtKB-SubCell"/>
</dbReference>
<dbReference type="InterPro" id="IPR025525">
    <property type="entry name" value="hAT-like_transposase_RNase-H"/>
</dbReference>
<keyword evidence="14" id="KW-1185">Reference proteome</keyword>
<evidence type="ECO:0000256" key="9">
    <source>
        <dbReference type="ARBA" id="ARBA00023242"/>
    </source>
</evidence>
<keyword evidence="9" id="KW-0539">Nucleus</keyword>
<dbReference type="InterPro" id="IPR012337">
    <property type="entry name" value="RNaseH-like_sf"/>
</dbReference>
<feature type="domain" description="BED-type" evidence="12">
    <location>
        <begin position="27"/>
        <end position="89"/>
    </location>
</feature>
<keyword evidence="7" id="KW-0238">DNA-binding</keyword>
<dbReference type="GO" id="GO:0003677">
    <property type="term" value="F:DNA binding"/>
    <property type="evidence" value="ECO:0007669"/>
    <property type="project" value="UniProtKB-KW"/>
</dbReference>
<dbReference type="InterPro" id="IPR052035">
    <property type="entry name" value="ZnF_BED_domain_contain"/>
</dbReference>
<evidence type="ECO:0000256" key="4">
    <source>
        <dbReference type="ARBA" id="ARBA00022771"/>
    </source>
</evidence>
<keyword evidence="8" id="KW-0804">Transcription</keyword>
<feature type="region of interest" description="Disordered" evidence="11">
    <location>
        <begin position="1"/>
        <end position="21"/>
    </location>
</feature>
<dbReference type="SMART" id="SM00614">
    <property type="entry name" value="ZnF_BED"/>
    <property type="match status" value="1"/>
</dbReference>
<evidence type="ECO:0000256" key="8">
    <source>
        <dbReference type="ARBA" id="ARBA00023163"/>
    </source>
</evidence>
<dbReference type="PANTHER" id="PTHR46481:SF11">
    <property type="entry name" value="ZINC FINGER BED DOMAIN-CONTAINING PROTEIN RICESLEEPER 2-LIKE"/>
    <property type="match status" value="1"/>
</dbReference>
<dbReference type="SUPFAM" id="SSF57667">
    <property type="entry name" value="beta-beta-alpha zinc fingers"/>
    <property type="match status" value="1"/>
</dbReference>
<evidence type="ECO:0000256" key="10">
    <source>
        <dbReference type="PROSITE-ProRule" id="PRU00027"/>
    </source>
</evidence>
<evidence type="ECO:0000256" key="11">
    <source>
        <dbReference type="SAM" id="MobiDB-lite"/>
    </source>
</evidence>
<dbReference type="SUPFAM" id="SSF53098">
    <property type="entry name" value="Ribonuclease H-like"/>
    <property type="match status" value="1"/>
</dbReference>
<proteinExistence type="predicted"/>
<comment type="subcellular location">
    <subcellularLocation>
        <location evidence="1">Nucleus</location>
    </subcellularLocation>
</comment>
<keyword evidence="5" id="KW-0862">Zinc</keyword>
<dbReference type="GO" id="GO:0046983">
    <property type="term" value="F:protein dimerization activity"/>
    <property type="evidence" value="ECO:0007669"/>
    <property type="project" value="InterPro"/>
</dbReference>